<dbReference type="VEuPathDB" id="TriTrypDB:Tb427_000396300"/>
<evidence type="ECO:0000256" key="8">
    <source>
        <dbReference type="ARBA" id="ARBA00023288"/>
    </source>
</evidence>
<evidence type="ECO:0000313" key="13">
    <source>
        <dbReference type="EMBL" id="APD74931.1"/>
    </source>
</evidence>
<dbReference type="Pfam" id="PF13206">
    <property type="entry name" value="VSG_B"/>
    <property type="match status" value="1"/>
</dbReference>
<dbReference type="InterPro" id="IPR025932">
    <property type="entry name" value="Trypano_VSG_B_N_dom"/>
</dbReference>
<dbReference type="VEuPathDB" id="TriTrypDB:Tb1125.Tb10.v4.0056"/>
<dbReference type="GO" id="GO:0005886">
    <property type="term" value="C:plasma membrane"/>
    <property type="evidence" value="ECO:0007669"/>
    <property type="project" value="UniProtKB-SubCell"/>
</dbReference>
<feature type="signal peptide" evidence="11">
    <location>
        <begin position="1"/>
        <end position="19"/>
    </location>
</feature>
<evidence type="ECO:0000256" key="1">
    <source>
        <dbReference type="ARBA" id="ARBA00002523"/>
    </source>
</evidence>
<feature type="coiled-coil region" evidence="9">
    <location>
        <begin position="351"/>
        <end position="378"/>
    </location>
</feature>
<keyword evidence="4" id="KW-0336">GPI-anchor</keyword>
<accession>A0A1J0RAR1</accession>
<keyword evidence="6" id="KW-0472">Membrane</keyword>
<dbReference type="SUPFAM" id="SSF118251">
    <property type="entry name" value="Variant surface glycoprotein MITAT 1.2, VSG 221, C-terminal domain"/>
    <property type="match status" value="1"/>
</dbReference>
<keyword evidence="8" id="KW-0449">Lipoprotein</keyword>
<dbReference type="InterPro" id="IPR027446">
    <property type="entry name" value="VSG_C_dom_sf"/>
</dbReference>
<organism evidence="13">
    <name type="scientific">Trypanosoma brucei</name>
    <dbReference type="NCBI Taxonomy" id="5691"/>
    <lineage>
        <taxon>Eukaryota</taxon>
        <taxon>Discoba</taxon>
        <taxon>Euglenozoa</taxon>
        <taxon>Kinetoplastea</taxon>
        <taxon>Metakinetoplastina</taxon>
        <taxon>Trypanosomatida</taxon>
        <taxon>Trypanosomatidae</taxon>
        <taxon>Trypanosoma</taxon>
    </lineage>
</organism>
<keyword evidence="5 11" id="KW-0732">Signal</keyword>
<evidence type="ECO:0000256" key="4">
    <source>
        <dbReference type="ARBA" id="ARBA00022622"/>
    </source>
</evidence>
<keyword evidence="9" id="KW-0175">Coiled coil</keyword>
<protein>
    <submittedName>
        <fullName evidence="13">Variant surface glycoprotein 1125.4716</fullName>
    </submittedName>
</protein>
<evidence type="ECO:0000256" key="3">
    <source>
        <dbReference type="ARBA" id="ARBA00022475"/>
    </source>
</evidence>
<dbReference type="GO" id="GO:0098552">
    <property type="term" value="C:side of membrane"/>
    <property type="evidence" value="ECO:0007669"/>
    <property type="project" value="UniProtKB-KW"/>
</dbReference>
<evidence type="ECO:0000256" key="9">
    <source>
        <dbReference type="SAM" id="Coils"/>
    </source>
</evidence>
<proteinExistence type="predicted"/>
<keyword evidence="3" id="KW-1003">Cell membrane</keyword>
<dbReference type="VEuPathDB" id="TriTrypDB:Tb10.v4.0056"/>
<name>A0A1J0RAR1_9TRYP</name>
<comment type="function">
    <text evidence="1">VSG forms a coat on the surface of the parasite. The trypanosome evades the immune response of the host by expressing a series of antigenically distinct VSGs from an estimated 1000 VSG genes.</text>
</comment>
<evidence type="ECO:0000259" key="12">
    <source>
        <dbReference type="Pfam" id="PF13206"/>
    </source>
</evidence>
<dbReference type="AlphaFoldDB" id="A0A1J0RAR1"/>
<keyword evidence="7" id="KW-0325">Glycoprotein</keyword>
<feature type="region of interest" description="Disordered" evidence="10">
    <location>
        <begin position="391"/>
        <end position="470"/>
    </location>
</feature>
<feature type="chain" id="PRO_5013153579" evidence="11">
    <location>
        <begin position="20"/>
        <end position="470"/>
    </location>
</feature>
<evidence type="ECO:0000256" key="11">
    <source>
        <dbReference type="SAM" id="SignalP"/>
    </source>
</evidence>
<sequence length="470" mass="51334">MSIIATLLFLTAEIAPFAAANIAVGHNKQEFAALCTFIKLARSTVSIPEVGDTGDAAYLKIQKFNMLVAQDDWKKRFYTGEESPKYHKNVPPNAPKPNNWEQRWSAWQVALEQIENSQGDDDLKNSPFSKLTEKQKTWVRPQLNQIAEQAAALKELAQEQAETRTALDPAMVTKKIQEAVYGVSGKEESALTVNDIWGGTMDGVDRQTACEVSNAENIAKSILGIVACICMDKQVTALAGACHNTHTNTEQWPTANGSQTAQHIRDTIAACQPGETTTLKAAAVGTTLSGLVNLITVSGDDGYLGAFKSGQCDRANTNWLCVKLANYKTAQAAALANIPWYQHMLTLRKQLEQREATIKRAQLSKQLMESELEKALQLGEHALIYQLPNSNNAQEHDTGHANQGKAQQQRKECDTIKKATECKEKQPKCEWKNKDANEGPHCQLNERAISEQAAQAGKGDGGTGTEATAG</sequence>
<evidence type="ECO:0000256" key="5">
    <source>
        <dbReference type="ARBA" id="ARBA00022729"/>
    </source>
</evidence>
<feature type="domain" description="Trypanosome variant surface glycoprotein B-type N-terminal" evidence="12">
    <location>
        <begin position="16"/>
        <end position="366"/>
    </location>
</feature>
<feature type="compositionally biased region" description="Basic and acidic residues" evidence="10">
    <location>
        <begin position="409"/>
        <end position="438"/>
    </location>
</feature>
<evidence type="ECO:0000256" key="10">
    <source>
        <dbReference type="SAM" id="MobiDB-lite"/>
    </source>
</evidence>
<dbReference type="EMBL" id="KX700975">
    <property type="protein sequence ID" value="APD74931.1"/>
    <property type="molecule type" value="Genomic_DNA"/>
</dbReference>
<reference evidence="13" key="1">
    <citation type="submission" date="2016-08" db="EMBL/GenBank/DDBJ databases">
        <title>VSG repertoire of Trypanosoma brucei EATRO 1125.</title>
        <authorList>
            <person name="Cross G.A."/>
        </authorList>
    </citation>
    <scope>NUCLEOTIDE SEQUENCE</scope>
    <source>
        <strain evidence="13">EATRO 1125</strain>
    </source>
</reference>
<evidence type="ECO:0000256" key="2">
    <source>
        <dbReference type="ARBA" id="ARBA00004609"/>
    </source>
</evidence>
<evidence type="ECO:0000256" key="7">
    <source>
        <dbReference type="ARBA" id="ARBA00023180"/>
    </source>
</evidence>
<comment type="subcellular location">
    <subcellularLocation>
        <location evidence="2">Cell membrane</location>
        <topology evidence="2">Lipid-anchor</topology>
        <topology evidence="2">GPI-anchor</topology>
    </subcellularLocation>
</comment>
<evidence type="ECO:0000256" key="6">
    <source>
        <dbReference type="ARBA" id="ARBA00023136"/>
    </source>
</evidence>